<protein>
    <submittedName>
        <fullName evidence="1">Uncharacterized protein</fullName>
    </submittedName>
</protein>
<sequence length="168" mass="18246">MTETREIVTDREPVAWLHVMTYETGDTRATATLSPQHPWGIPGVDFSKKFTIVSTPLTAAPPPTAPTVATPAMLDAGWKATGEAQVFAGTDTPETRPGWRVLDGEVNLSDVWSAMASVARPAPIVEDVLSMIDEWVRSEQSFSLGAAMPLSRRNRLAARIIELFQGKA</sequence>
<gene>
    <name evidence="1" type="ORF">UFOVP679_13</name>
</gene>
<accession>A0A6J5NC45</accession>
<proteinExistence type="predicted"/>
<organism evidence="1">
    <name type="scientific">uncultured Caudovirales phage</name>
    <dbReference type="NCBI Taxonomy" id="2100421"/>
    <lineage>
        <taxon>Viruses</taxon>
        <taxon>Duplodnaviria</taxon>
        <taxon>Heunggongvirae</taxon>
        <taxon>Uroviricota</taxon>
        <taxon>Caudoviricetes</taxon>
        <taxon>Peduoviridae</taxon>
        <taxon>Maltschvirus</taxon>
        <taxon>Maltschvirus maltsch</taxon>
    </lineage>
</organism>
<reference evidence="1" key="1">
    <citation type="submission" date="2020-04" db="EMBL/GenBank/DDBJ databases">
        <authorList>
            <person name="Chiriac C."/>
            <person name="Salcher M."/>
            <person name="Ghai R."/>
            <person name="Kavagutti S V."/>
        </authorList>
    </citation>
    <scope>NUCLEOTIDE SEQUENCE</scope>
</reference>
<dbReference type="EMBL" id="LR796660">
    <property type="protein sequence ID" value="CAB4157290.1"/>
    <property type="molecule type" value="Genomic_DNA"/>
</dbReference>
<name>A0A6J5NC45_9CAUD</name>
<evidence type="ECO:0000313" key="1">
    <source>
        <dbReference type="EMBL" id="CAB4157290.1"/>
    </source>
</evidence>